<sequence length="131" mass="15248">MIFPSLDEGFDPKKLYSASFSNAIAEIDQLKSGGFVWQETDIWIRFKSQSAITLKDSNKYQSGNTNDIKLESKRFIEELSKQQDSISKQDLASLNDVNNLKYLKYFGENNSGKSLLYNTQTKIYYFRVWHH</sequence>
<name>A0A951QSE7_9CYAN</name>
<dbReference type="AlphaFoldDB" id="A0A951QSE7"/>
<reference evidence="1" key="2">
    <citation type="journal article" date="2022" name="Microbiol. Resour. Announc.">
        <title>Metagenome Sequencing to Explore Phylogenomics of Terrestrial Cyanobacteria.</title>
        <authorList>
            <person name="Ward R.D."/>
            <person name="Stajich J.E."/>
            <person name="Johansen J.R."/>
            <person name="Huntemann M."/>
            <person name="Clum A."/>
            <person name="Foster B."/>
            <person name="Foster B."/>
            <person name="Roux S."/>
            <person name="Palaniappan K."/>
            <person name="Varghese N."/>
            <person name="Mukherjee S."/>
            <person name="Reddy T.B.K."/>
            <person name="Daum C."/>
            <person name="Copeland A."/>
            <person name="Chen I.A."/>
            <person name="Ivanova N.N."/>
            <person name="Kyrpides N.C."/>
            <person name="Shapiro N."/>
            <person name="Eloe-Fadrosh E.A."/>
            <person name="Pietrasiak N."/>
        </authorList>
    </citation>
    <scope>NUCLEOTIDE SEQUENCE</scope>
    <source>
        <strain evidence="1">GSE-NOS-MK-12-04C</strain>
    </source>
</reference>
<accession>A0A951QSE7</accession>
<protein>
    <submittedName>
        <fullName evidence="1">Uncharacterized protein</fullName>
    </submittedName>
</protein>
<proteinExistence type="predicted"/>
<reference evidence="1" key="1">
    <citation type="submission" date="2021-05" db="EMBL/GenBank/DDBJ databases">
        <authorList>
            <person name="Pietrasiak N."/>
            <person name="Ward R."/>
            <person name="Stajich J.E."/>
            <person name="Kurbessoian T."/>
        </authorList>
    </citation>
    <scope>NUCLEOTIDE SEQUENCE</scope>
    <source>
        <strain evidence="1">GSE-NOS-MK-12-04C</strain>
    </source>
</reference>
<evidence type="ECO:0000313" key="1">
    <source>
        <dbReference type="EMBL" id="MBW4670192.1"/>
    </source>
</evidence>
<evidence type="ECO:0000313" key="2">
    <source>
        <dbReference type="Proteomes" id="UP000729701"/>
    </source>
</evidence>
<dbReference type="EMBL" id="JAHHGZ010000028">
    <property type="protein sequence ID" value="MBW4670192.1"/>
    <property type="molecule type" value="Genomic_DNA"/>
</dbReference>
<comment type="caution">
    <text evidence="1">The sequence shown here is derived from an EMBL/GenBank/DDBJ whole genome shotgun (WGS) entry which is preliminary data.</text>
</comment>
<organism evidence="1 2">
    <name type="scientific">Cyanomargarita calcarea GSE-NOS-MK-12-04C</name>
    <dbReference type="NCBI Taxonomy" id="2839659"/>
    <lineage>
        <taxon>Bacteria</taxon>
        <taxon>Bacillati</taxon>
        <taxon>Cyanobacteriota</taxon>
        <taxon>Cyanophyceae</taxon>
        <taxon>Nostocales</taxon>
        <taxon>Cyanomargaritaceae</taxon>
        <taxon>Cyanomargarita</taxon>
    </lineage>
</organism>
<dbReference type="Proteomes" id="UP000729701">
    <property type="component" value="Unassembled WGS sequence"/>
</dbReference>
<gene>
    <name evidence="1" type="ORF">KME60_22965</name>
</gene>